<evidence type="ECO:0000313" key="2">
    <source>
        <dbReference type="Proteomes" id="UP000177310"/>
    </source>
</evidence>
<organism evidence="1 2">
    <name type="scientific">Candidatus Buchananbacteria bacterium RIFCSPHIGHO2_02_FULL_56_16</name>
    <dbReference type="NCBI Taxonomy" id="1797542"/>
    <lineage>
        <taxon>Bacteria</taxon>
        <taxon>Candidatus Buchananiibacteriota</taxon>
    </lineage>
</organism>
<evidence type="ECO:0008006" key="3">
    <source>
        <dbReference type="Google" id="ProtNLM"/>
    </source>
</evidence>
<name>A0A1G1YJ24_9BACT</name>
<dbReference type="EMBL" id="MHIL01000006">
    <property type="protein sequence ID" value="OGY52281.1"/>
    <property type="molecule type" value="Genomic_DNA"/>
</dbReference>
<reference evidence="1 2" key="1">
    <citation type="journal article" date="2016" name="Nat. Commun.">
        <title>Thousands of microbial genomes shed light on interconnected biogeochemical processes in an aquifer system.</title>
        <authorList>
            <person name="Anantharaman K."/>
            <person name="Brown C.T."/>
            <person name="Hug L.A."/>
            <person name="Sharon I."/>
            <person name="Castelle C.J."/>
            <person name="Probst A.J."/>
            <person name="Thomas B.C."/>
            <person name="Singh A."/>
            <person name="Wilkins M.J."/>
            <person name="Karaoz U."/>
            <person name="Brodie E.L."/>
            <person name="Williams K.H."/>
            <person name="Hubbard S.S."/>
            <person name="Banfield J.F."/>
        </authorList>
    </citation>
    <scope>NUCLEOTIDE SEQUENCE [LARGE SCALE GENOMIC DNA]</scope>
</reference>
<evidence type="ECO:0000313" key="1">
    <source>
        <dbReference type="EMBL" id="OGY52281.1"/>
    </source>
</evidence>
<dbReference type="AlphaFoldDB" id="A0A1G1YJ24"/>
<sequence length="97" mass="10972">MDQPPAPRDNQQIQIRDGFSGGEYANMMNVGFTKEEFFMTFVNLFPPTARTVAKVMTNPGHLKRIIKALNESLRKYESAFGSVEEAESPKSEIGFRQ</sequence>
<protein>
    <recommendedName>
        <fullName evidence="3">DUF3467 domain-containing protein</fullName>
    </recommendedName>
</protein>
<dbReference type="InterPro" id="IPR021857">
    <property type="entry name" value="DUF3467"/>
</dbReference>
<dbReference type="Proteomes" id="UP000177310">
    <property type="component" value="Unassembled WGS sequence"/>
</dbReference>
<dbReference type="STRING" id="1797542.A3J59_02135"/>
<comment type="caution">
    <text evidence="1">The sequence shown here is derived from an EMBL/GenBank/DDBJ whole genome shotgun (WGS) entry which is preliminary data.</text>
</comment>
<gene>
    <name evidence="1" type="ORF">A3J59_02135</name>
</gene>
<dbReference type="Pfam" id="PF11950">
    <property type="entry name" value="DUF3467"/>
    <property type="match status" value="1"/>
</dbReference>
<accession>A0A1G1YJ24</accession>
<proteinExistence type="predicted"/>